<dbReference type="SFLD" id="SFLDS00019">
    <property type="entry name" value="Glutathione_Transferase_(cytos"/>
    <property type="match status" value="1"/>
</dbReference>
<dbReference type="GO" id="GO:0016034">
    <property type="term" value="F:maleylacetoacetate isomerase activity"/>
    <property type="evidence" value="ECO:0007669"/>
    <property type="project" value="TreeGrafter"/>
</dbReference>
<dbReference type="Pfam" id="PF13417">
    <property type="entry name" value="GST_N_3"/>
    <property type="match status" value="1"/>
</dbReference>
<dbReference type="GO" id="GO:0006559">
    <property type="term" value="P:L-phenylalanine catabolic process"/>
    <property type="evidence" value="ECO:0007669"/>
    <property type="project" value="TreeGrafter"/>
</dbReference>
<organism evidence="2 3">
    <name type="scientific">Massilia aurea</name>
    <dbReference type="NCBI Taxonomy" id="373040"/>
    <lineage>
        <taxon>Bacteria</taxon>
        <taxon>Pseudomonadati</taxon>
        <taxon>Pseudomonadota</taxon>
        <taxon>Betaproteobacteria</taxon>
        <taxon>Burkholderiales</taxon>
        <taxon>Oxalobacteraceae</taxon>
        <taxon>Telluria group</taxon>
        <taxon>Massilia</taxon>
    </lineage>
</organism>
<gene>
    <name evidence="2" type="ORF">HD842_001228</name>
</gene>
<dbReference type="PROSITE" id="PS50404">
    <property type="entry name" value="GST_NTER"/>
    <property type="match status" value="1"/>
</dbReference>
<dbReference type="CDD" id="cd03195">
    <property type="entry name" value="GST_C_4"/>
    <property type="match status" value="1"/>
</dbReference>
<comment type="caution">
    <text evidence="2">The sequence shown here is derived from an EMBL/GenBank/DDBJ whole genome shotgun (WGS) entry which is preliminary data.</text>
</comment>
<dbReference type="Pfam" id="PF14834">
    <property type="entry name" value="GST_C_4"/>
    <property type="match status" value="1"/>
</dbReference>
<dbReference type="SUPFAM" id="SSF52833">
    <property type="entry name" value="Thioredoxin-like"/>
    <property type="match status" value="1"/>
</dbReference>
<dbReference type="InterPro" id="IPR040079">
    <property type="entry name" value="Glutathione_S-Trfase"/>
</dbReference>
<dbReference type="EMBL" id="JACHBX010000001">
    <property type="protein sequence ID" value="MBB6133117.1"/>
    <property type="molecule type" value="Genomic_DNA"/>
</dbReference>
<dbReference type="CDD" id="cd00570">
    <property type="entry name" value="GST_N_family"/>
    <property type="match status" value="1"/>
</dbReference>
<proteinExistence type="predicted"/>
<name>A0A7W9WYC9_9BURK</name>
<evidence type="ECO:0000313" key="3">
    <source>
        <dbReference type="Proteomes" id="UP000540787"/>
    </source>
</evidence>
<keyword evidence="3" id="KW-1185">Reference proteome</keyword>
<dbReference type="Gene3D" id="3.40.30.10">
    <property type="entry name" value="Glutaredoxin"/>
    <property type="match status" value="1"/>
</dbReference>
<dbReference type="SUPFAM" id="SSF47616">
    <property type="entry name" value="GST C-terminal domain-like"/>
    <property type="match status" value="1"/>
</dbReference>
<dbReference type="InterPro" id="IPR034338">
    <property type="entry name" value="GST_4_C"/>
</dbReference>
<protein>
    <submittedName>
        <fullName evidence="2">Glutathione S-transferase</fullName>
        <ecNumber evidence="2">2.5.1.18</ecNumber>
    </submittedName>
</protein>
<dbReference type="PANTHER" id="PTHR42673:SF21">
    <property type="entry name" value="GLUTATHIONE S-TRANSFERASE YFCF"/>
    <property type="match status" value="1"/>
</dbReference>
<dbReference type="EC" id="2.5.1.18" evidence="2"/>
<dbReference type="InterPro" id="IPR004045">
    <property type="entry name" value="Glutathione_S-Trfase_N"/>
</dbReference>
<dbReference type="PANTHER" id="PTHR42673">
    <property type="entry name" value="MALEYLACETOACETATE ISOMERASE"/>
    <property type="match status" value="1"/>
</dbReference>
<feature type="domain" description="GST N-terminal" evidence="1">
    <location>
        <begin position="1"/>
        <end position="82"/>
    </location>
</feature>
<reference evidence="2 3" key="1">
    <citation type="submission" date="2020-08" db="EMBL/GenBank/DDBJ databases">
        <title>The Agave Microbiome: Exploring the role of microbial communities in plant adaptations to desert environments.</title>
        <authorList>
            <person name="Partida-Martinez L.P."/>
        </authorList>
    </citation>
    <scope>NUCLEOTIDE SEQUENCE [LARGE SCALE GENOMIC DNA]</scope>
    <source>
        <strain evidence="2 3">AT3.2</strain>
    </source>
</reference>
<keyword evidence="2" id="KW-0808">Transferase</keyword>
<dbReference type="Gene3D" id="1.20.1050.10">
    <property type="match status" value="1"/>
</dbReference>
<dbReference type="SFLD" id="SFLDG00358">
    <property type="entry name" value="Main_(cytGST)"/>
    <property type="match status" value="1"/>
</dbReference>
<dbReference type="RefSeq" id="WP_183552308.1">
    <property type="nucleotide sequence ID" value="NZ_JACHBX010000001.1"/>
</dbReference>
<dbReference type="GO" id="GO:0006749">
    <property type="term" value="P:glutathione metabolic process"/>
    <property type="evidence" value="ECO:0007669"/>
    <property type="project" value="TreeGrafter"/>
</dbReference>
<accession>A0A7W9WYC9</accession>
<dbReference type="AlphaFoldDB" id="A0A7W9WYC9"/>
<dbReference type="GO" id="GO:0004364">
    <property type="term" value="F:glutathione transferase activity"/>
    <property type="evidence" value="ECO:0007669"/>
    <property type="project" value="UniProtKB-EC"/>
</dbReference>
<dbReference type="InterPro" id="IPR036249">
    <property type="entry name" value="Thioredoxin-like_sf"/>
</dbReference>
<dbReference type="Proteomes" id="UP000540787">
    <property type="component" value="Unassembled WGS sequence"/>
</dbReference>
<evidence type="ECO:0000313" key="2">
    <source>
        <dbReference type="EMBL" id="MBB6133117.1"/>
    </source>
</evidence>
<dbReference type="NCBIfam" id="NF011693">
    <property type="entry name" value="PRK15113.1"/>
    <property type="match status" value="1"/>
</dbReference>
<sequence length="205" mass="23127">MLLYADSQYTSPYAMSVFVGLKEKNIPFELRTVDLENGANHRLEYATESLTGRVPTLVDVNFSLSESSAITEYLDEAYPGVALYPSDPAAKARARQVQAWIRSDLLPLRQERSTIVVFYRPSHVPLSPAAEIASRKLFRVSEALLEHNGDHLFGSWSIADVDLALMLNRLVLNGDAVPEKLADYARRQWQRPSVQEWVSLKRPPL</sequence>
<evidence type="ECO:0000259" key="1">
    <source>
        <dbReference type="PROSITE" id="PS50404"/>
    </source>
</evidence>
<dbReference type="InterPro" id="IPR036282">
    <property type="entry name" value="Glutathione-S-Trfase_C_sf"/>
</dbReference>